<dbReference type="EMBL" id="JAWCUD010000016">
    <property type="protein sequence ID" value="MDU0205845.1"/>
    <property type="molecule type" value="Genomic_DNA"/>
</dbReference>
<dbReference type="PROSITE" id="PS51257">
    <property type="entry name" value="PROKAR_LIPOPROTEIN"/>
    <property type="match status" value="1"/>
</dbReference>
<reference evidence="1 2" key="1">
    <citation type="submission" date="2023-10" db="EMBL/GenBank/DDBJ databases">
        <title>Paenibacillus strain PFR10 Genome sequencing and assembly.</title>
        <authorList>
            <person name="Kim I."/>
        </authorList>
    </citation>
    <scope>NUCLEOTIDE SEQUENCE [LARGE SCALE GENOMIC DNA]</scope>
    <source>
        <strain evidence="1 2">PFR10</strain>
    </source>
</reference>
<accession>A0ABU3RNI2</accession>
<gene>
    <name evidence="1" type="ORF">RQP52_32685</name>
</gene>
<protein>
    <submittedName>
        <fullName evidence="1">Uncharacterized protein</fullName>
    </submittedName>
</protein>
<sequence>MRKILITIYCLFVLSACSNENKVHPLIDALNSEGIHVTEINTSEDAILGVKGIVFKLDNDEIIRVYDFGSKENRVKGEKNLKIIRNS</sequence>
<comment type="caution">
    <text evidence="1">The sequence shown here is derived from an EMBL/GenBank/DDBJ whole genome shotgun (WGS) entry which is preliminary data.</text>
</comment>
<dbReference type="Proteomes" id="UP001260980">
    <property type="component" value="Unassembled WGS sequence"/>
</dbReference>
<evidence type="ECO:0000313" key="2">
    <source>
        <dbReference type="Proteomes" id="UP001260980"/>
    </source>
</evidence>
<proteinExistence type="predicted"/>
<dbReference type="RefSeq" id="WP_315955718.1">
    <property type="nucleotide sequence ID" value="NZ_JAWCUD010000016.1"/>
</dbReference>
<evidence type="ECO:0000313" key="1">
    <source>
        <dbReference type="EMBL" id="MDU0205845.1"/>
    </source>
</evidence>
<organism evidence="1 2">
    <name type="scientific">Paenibacillus violae</name>
    <dbReference type="NCBI Taxonomy" id="3077234"/>
    <lineage>
        <taxon>Bacteria</taxon>
        <taxon>Bacillati</taxon>
        <taxon>Bacillota</taxon>
        <taxon>Bacilli</taxon>
        <taxon>Bacillales</taxon>
        <taxon>Paenibacillaceae</taxon>
        <taxon>Paenibacillus</taxon>
    </lineage>
</organism>
<name>A0ABU3RNI2_9BACL</name>
<keyword evidence="2" id="KW-1185">Reference proteome</keyword>